<evidence type="ECO:0000256" key="6">
    <source>
        <dbReference type="ARBA" id="ARBA00023015"/>
    </source>
</evidence>
<evidence type="ECO:0000256" key="1">
    <source>
        <dbReference type="ARBA" id="ARBA00004123"/>
    </source>
</evidence>
<dbReference type="PROSITE" id="PS51640">
    <property type="entry name" value="MRG"/>
    <property type="match status" value="1"/>
</dbReference>
<feature type="compositionally biased region" description="Basic and acidic residues" evidence="10">
    <location>
        <begin position="150"/>
        <end position="159"/>
    </location>
</feature>
<dbReference type="PANTHER" id="PTHR10880:SF15">
    <property type="entry name" value="MSL COMPLEX SUBUNIT 3"/>
    <property type="match status" value="1"/>
</dbReference>
<comment type="caution">
    <text evidence="13">The sequence shown here is derived from an EMBL/GenBank/DDBJ whole genome shotgun (WGS) entry which is preliminary data.</text>
</comment>
<evidence type="ECO:0000313" key="14">
    <source>
        <dbReference type="Proteomes" id="UP000037069"/>
    </source>
</evidence>
<feature type="compositionally biased region" description="Polar residues" evidence="10">
    <location>
        <begin position="116"/>
        <end position="130"/>
    </location>
</feature>
<accession>A0A0L0CKQ4</accession>
<dbReference type="GO" id="GO:0035267">
    <property type="term" value="C:NuA4 histone acetyltransferase complex"/>
    <property type="evidence" value="ECO:0007669"/>
    <property type="project" value="TreeGrafter"/>
</dbReference>
<feature type="region of interest" description="Disordered" evidence="10">
    <location>
        <begin position="233"/>
        <end position="263"/>
    </location>
</feature>
<dbReference type="AlphaFoldDB" id="A0A0L0CKQ4"/>
<feature type="region of interest" description="Disordered" evidence="10">
    <location>
        <begin position="103"/>
        <end position="159"/>
    </location>
</feature>
<evidence type="ECO:0000256" key="2">
    <source>
        <dbReference type="ARBA" id="ARBA00004286"/>
    </source>
</evidence>
<dbReference type="EMBL" id="JRES01000254">
    <property type="protein sequence ID" value="KNC32933.1"/>
    <property type="molecule type" value="Genomic_DNA"/>
</dbReference>
<evidence type="ECO:0000256" key="7">
    <source>
        <dbReference type="ARBA" id="ARBA00023163"/>
    </source>
</evidence>
<evidence type="ECO:0000256" key="8">
    <source>
        <dbReference type="ARBA" id="ARBA00023242"/>
    </source>
</evidence>
<dbReference type="GO" id="GO:0072487">
    <property type="term" value="C:MSL complex"/>
    <property type="evidence" value="ECO:0007669"/>
    <property type="project" value="TreeGrafter"/>
</dbReference>
<feature type="domain" description="MRG" evidence="11">
    <location>
        <begin position="167"/>
        <end position="236"/>
    </location>
</feature>
<dbReference type="Pfam" id="PF22732">
    <property type="entry name" value="MSL3_chromo-like"/>
    <property type="match status" value="1"/>
</dbReference>
<dbReference type="InterPro" id="IPR008676">
    <property type="entry name" value="MRG"/>
</dbReference>
<dbReference type="FunFam" id="2.30.30.140:FF:000042">
    <property type="entry name" value="male-specific lethal 3 homolog"/>
    <property type="match status" value="1"/>
</dbReference>
<feature type="compositionally biased region" description="Basic residues" evidence="10">
    <location>
        <begin position="103"/>
        <end position="113"/>
    </location>
</feature>
<dbReference type="InterPro" id="IPR026541">
    <property type="entry name" value="MRG_dom"/>
</dbReference>
<proteinExistence type="predicted"/>
<dbReference type="GO" id="GO:0005634">
    <property type="term" value="C:nucleus"/>
    <property type="evidence" value="ECO:0007669"/>
    <property type="project" value="UniProtKB-SubCell"/>
</dbReference>
<dbReference type="SUPFAM" id="SSF54160">
    <property type="entry name" value="Chromo domain-like"/>
    <property type="match status" value="1"/>
</dbReference>
<feature type="domain" description="MSL3 chromodomain-like" evidence="12">
    <location>
        <begin position="12"/>
        <end position="89"/>
    </location>
</feature>
<dbReference type="Pfam" id="PF05712">
    <property type="entry name" value="MRG"/>
    <property type="match status" value="1"/>
</dbReference>
<dbReference type="Proteomes" id="UP000037069">
    <property type="component" value="Unassembled WGS sequence"/>
</dbReference>
<comment type="subcellular location">
    <subcellularLocation>
        <location evidence="2">Chromosome</location>
    </subcellularLocation>
    <subcellularLocation>
        <location evidence="1">Nucleus</location>
    </subcellularLocation>
</comment>
<keyword evidence="4" id="KW-0832">Ubl conjugation</keyword>
<dbReference type="STRING" id="7375.A0A0L0CKQ4"/>
<dbReference type="Gene3D" id="2.30.30.140">
    <property type="match status" value="1"/>
</dbReference>
<evidence type="ECO:0000259" key="12">
    <source>
        <dbReference type="Pfam" id="PF22732"/>
    </source>
</evidence>
<evidence type="ECO:0000256" key="9">
    <source>
        <dbReference type="ARBA" id="ARBA00069454"/>
    </source>
</evidence>
<dbReference type="GO" id="GO:0006355">
    <property type="term" value="P:regulation of DNA-templated transcription"/>
    <property type="evidence" value="ECO:0007669"/>
    <property type="project" value="InterPro"/>
</dbReference>
<dbReference type="GO" id="GO:0006325">
    <property type="term" value="P:chromatin organization"/>
    <property type="evidence" value="ECO:0007669"/>
    <property type="project" value="UniProtKB-KW"/>
</dbReference>
<keyword evidence="7" id="KW-0804">Transcription</keyword>
<evidence type="ECO:0000313" key="13">
    <source>
        <dbReference type="EMBL" id="KNC32933.1"/>
    </source>
</evidence>
<keyword evidence="3" id="KW-0158">Chromosome</keyword>
<feature type="compositionally biased region" description="Basic and acidic residues" evidence="10">
    <location>
        <begin position="249"/>
        <end position="263"/>
    </location>
</feature>
<evidence type="ECO:0000259" key="11">
    <source>
        <dbReference type="Pfam" id="PF05712"/>
    </source>
</evidence>
<dbReference type="InterPro" id="IPR053820">
    <property type="entry name" value="MSL3_chromo-like"/>
</dbReference>
<evidence type="ECO:0000256" key="4">
    <source>
        <dbReference type="ARBA" id="ARBA00022843"/>
    </source>
</evidence>
<reference evidence="13 14" key="1">
    <citation type="journal article" date="2015" name="Nat. Commun.">
        <title>Lucilia cuprina genome unlocks parasitic fly biology to underpin future interventions.</title>
        <authorList>
            <person name="Anstead C.A."/>
            <person name="Korhonen P.K."/>
            <person name="Young N.D."/>
            <person name="Hall R.S."/>
            <person name="Jex A.R."/>
            <person name="Murali S.C."/>
            <person name="Hughes D.S."/>
            <person name="Lee S.F."/>
            <person name="Perry T."/>
            <person name="Stroehlein A.J."/>
            <person name="Ansell B.R."/>
            <person name="Breugelmans B."/>
            <person name="Hofmann A."/>
            <person name="Qu J."/>
            <person name="Dugan S."/>
            <person name="Lee S.L."/>
            <person name="Chao H."/>
            <person name="Dinh H."/>
            <person name="Han Y."/>
            <person name="Doddapaneni H.V."/>
            <person name="Worley K.C."/>
            <person name="Muzny D.M."/>
            <person name="Ioannidis P."/>
            <person name="Waterhouse R.M."/>
            <person name="Zdobnov E.M."/>
            <person name="James P.J."/>
            <person name="Bagnall N.H."/>
            <person name="Kotze A.C."/>
            <person name="Gibbs R.A."/>
            <person name="Richards S."/>
            <person name="Batterham P."/>
            <person name="Gasser R.B."/>
        </authorList>
    </citation>
    <scope>NUCLEOTIDE SEQUENCE [LARGE SCALE GENOMIC DNA]</scope>
    <source>
        <strain evidence="13 14">LS</strain>
        <tissue evidence="13">Full body</tissue>
    </source>
</reference>
<keyword evidence="8" id="KW-0539">Nucleus</keyword>
<evidence type="ECO:0000256" key="3">
    <source>
        <dbReference type="ARBA" id="ARBA00022454"/>
    </source>
</evidence>
<organism evidence="13 14">
    <name type="scientific">Lucilia cuprina</name>
    <name type="common">Green bottle fly</name>
    <name type="synonym">Australian sheep blowfly</name>
    <dbReference type="NCBI Taxonomy" id="7375"/>
    <lineage>
        <taxon>Eukaryota</taxon>
        <taxon>Metazoa</taxon>
        <taxon>Ecdysozoa</taxon>
        <taxon>Arthropoda</taxon>
        <taxon>Hexapoda</taxon>
        <taxon>Insecta</taxon>
        <taxon>Pterygota</taxon>
        <taxon>Neoptera</taxon>
        <taxon>Endopterygota</taxon>
        <taxon>Diptera</taxon>
        <taxon>Brachycera</taxon>
        <taxon>Muscomorpha</taxon>
        <taxon>Oestroidea</taxon>
        <taxon>Calliphoridae</taxon>
        <taxon>Luciliinae</taxon>
        <taxon>Lucilia</taxon>
    </lineage>
</organism>
<evidence type="ECO:0000256" key="5">
    <source>
        <dbReference type="ARBA" id="ARBA00022853"/>
    </source>
</evidence>
<keyword evidence="6" id="KW-0805">Transcription regulation</keyword>
<dbReference type="PANTHER" id="PTHR10880">
    <property type="entry name" value="MORTALITY FACTOR 4-LIKE PROTEIN"/>
    <property type="match status" value="1"/>
</dbReference>
<protein>
    <recommendedName>
        <fullName evidence="9">Protein male-specific lethal-3</fullName>
    </recommendedName>
</protein>
<gene>
    <name evidence="13" type="ORF">FF38_07778</name>
</gene>
<evidence type="ECO:0000256" key="10">
    <source>
        <dbReference type="SAM" id="MobiDB-lite"/>
    </source>
</evidence>
<feature type="compositionally biased region" description="Polar residues" evidence="10">
    <location>
        <begin position="140"/>
        <end position="149"/>
    </location>
</feature>
<dbReference type="InterPro" id="IPR038217">
    <property type="entry name" value="MRG_C_sf"/>
</dbReference>
<dbReference type="Gene3D" id="1.10.274.30">
    <property type="entry name" value="MRG domain"/>
    <property type="match status" value="1"/>
</dbReference>
<name>A0A0L0CKQ4_LUCCU</name>
<dbReference type="InterPro" id="IPR016197">
    <property type="entry name" value="Chromo-like_dom_sf"/>
</dbReference>
<sequence length="263" mass="30379">MVSTRGPRSRYFEKGEKVLCYEPDPSKAKVLYDSKILGTYETKDKRGRKIIQYKIHFQGWSSSWDRKVSADFVLKDTEENRQLQRDLAEKAQLQLGAYLYRKEHSKNKKRSRKSAAINSEDSADASTSPTKLRPRGVSEDNFSSSGSTFEKNENCSMKDDCETDSCCSSVESFHDEDRVMLRISERLRQYLEYDHDMIVKYGKQHALPSRTPIVAILENFVKQTALKMVFTNNQTEGGTTRRRTAQQRTADKKEKDVDKMINT</sequence>
<dbReference type="OrthoDB" id="10044771at2759"/>
<keyword evidence="14" id="KW-1185">Reference proteome</keyword>
<dbReference type="OMA" id="KNENCSM"/>
<keyword evidence="5" id="KW-0156">Chromatin regulator</keyword>